<proteinExistence type="predicted"/>
<keyword evidence="1" id="KW-0472">Membrane</keyword>
<organism evidence="2">
    <name type="scientific">bioreactor metagenome</name>
    <dbReference type="NCBI Taxonomy" id="1076179"/>
    <lineage>
        <taxon>unclassified sequences</taxon>
        <taxon>metagenomes</taxon>
        <taxon>ecological metagenomes</taxon>
    </lineage>
</organism>
<keyword evidence="1" id="KW-1133">Transmembrane helix</keyword>
<feature type="transmembrane region" description="Helical" evidence="1">
    <location>
        <begin position="94"/>
        <end position="121"/>
    </location>
</feature>
<gene>
    <name evidence="2" type="ORF">SDC9_35238</name>
</gene>
<comment type="caution">
    <text evidence="2">The sequence shown here is derived from an EMBL/GenBank/DDBJ whole genome shotgun (WGS) entry which is preliminary data.</text>
</comment>
<dbReference type="AlphaFoldDB" id="A0A644VDJ2"/>
<sequence>MPYTMAPEGYRALLIGSAASIEDLGTFAPLEESSAEGALFLIRLDFAEYPSSEALDQLEQACFEAGVELWPGFSHVVYADLSQPVVYLAWQKGFAWLPIIIGLLVTTVLPPLLGSLVWWLMPEDLKNLISGIVNLGIMLVVMLLVTKLMPSFTPEKEKVRKVKQSEPEKLEGAAA</sequence>
<evidence type="ECO:0000313" key="2">
    <source>
        <dbReference type="EMBL" id="MPL89205.1"/>
    </source>
</evidence>
<accession>A0A644VDJ2</accession>
<protein>
    <submittedName>
        <fullName evidence="2">Uncharacterized protein</fullName>
    </submittedName>
</protein>
<dbReference type="EMBL" id="VSSQ01000275">
    <property type="protein sequence ID" value="MPL89205.1"/>
    <property type="molecule type" value="Genomic_DNA"/>
</dbReference>
<name>A0A644VDJ2_9ZZZZ</name>
<keyword evidence="1" id="KW-0812">Transmembrane</keyword>
<evidence type="ECO:0000256" key="1">
    <source>
        <dbReference type="SAM" id="Phobius"/>
    </source>
</evidence>
<reference evidence="2" key="1">
    <citation type="submission" date="2019-08" db="EMBL/GenBank/DDBJ databases">
        <authorList>
            <person name="Kucharzyk K."/>
            <person name="Murdoch R.W."/>
            <person name="Higgins S."/>
            <person name="Loffler F."/>
        </authorList>
    </citation>
    <scope>NUCLEOTIDE SEQUENCE</scope>
</reference>
<feature type="transmembrane region" description="Helical" evidence="1">
    <location>
        <begin position="127"/>
        <end position="146"/>
    </location>
</feature>